<dbReference type="HOGENOM" id="CLU_2805500_0_0_7"/>
<reference evidence="1 2" key="1">
    <citation type="submission" date="2008-10" db="EMBL/GenBank/DDBJ databases">
        <title>Draft genome sequence of Desulvovibrio piger (ATCC 29098).</title>
        <authorList>
            <person name="Sudarsanam P."/>
            <person name="Ley R."/>
            <person name="Guruge J."/>
            <person name="Turnbaugh P.J."/>
            <person name="Mahowald M."/>
            <person name="Liep D."/>
            <person name="Gordon J."/>
        </authorList>
    </citation>
    <scope>NUCLEOTIDE SEQUENCE [LARGE SCALE GENOMIC DNA]</scope>
    <source>
        <strain evidence="1 2">ATCC 29098</strain>
    </source>
</reference>
<sequence>MEPWPWGESVRRQAPWGLALLREWASAWELEPELQAQQGKQAQRFWGLPERALPQARGLPWVPLPLA</sequence>
<evidence type="ECO:0000313" key="1">
    <source>
        <dbReference type="EMBL" id="EEB33497.1"/>
    </source>
</evidence>
<gene>
    <name evidence="1" type="ORF">DESPIG_01615</name>
</gene>
<reference evidence="1 2" key="2">
    <citation type="submission" date="2008-10" db="EMBL/GenBank/DDBJ databases">
        <authorList>
            <person name="Fulton L."/>
            <person name="Clifton S."/>
            <person name="Fulton B."/>
            <person name="Xu J."/>
            <person name="Minx P."/>
            <person name="Pepin K.H."/>
            <person name="Johnson M."/>
            <person name="Bhonagiri V."/>
            <person name="Nash W.E."/>
            <person name="Mardis E.R."/>
            <person name="Wilson R.K."/>
        </authorList>
    </citation>
    <scope>NUCLEOTIDE SEQUENCE [LARGE SCALE GENOMIC DNA]</scope>
    <source>
        <strain evidence="1 2">ATCC 29098</strain>
    </source>
</reference>
<proteinExistence type="predicted"/>
<evidence type="ECO:0000313" key="2">
    <source>
        <dbReference type="Proteomes" id="UP000003676"/>
    </source>
</evidence>
<dbReference type="Proteomes" id="UP000003676">
    <property type="component" value="Unassembled WGS sequence"/>
</dbReference>
<accession>B6WU57</accession>
<name>B6WU57_9BACT</name>
<dbReference type="EMBL" id="ABXU01000041">
    <property type="protein sequence ID" value="EEB33497.1"/>
    <property type="molecule type" value="Genomic_DNA"/>
</dbReference>
<dbReference type="AlphaFoldDB" id="B6WU57"/>
<organism evidence="1 2">
    <name type="scientific">Desulfovibrio piger ATCC 29098</name>
    <dbReference type="NCBI Taxonomy" id="411464"/>
    <lineage>
        <taxon>Bacteria</taxon>
        <taxon>Pseudomonadati</taxon>
        <taxon>Thermodesulfobacteriota</taxon>
        <taxon>Desulfovibrionia</taxon>
        <taxon>Desulfovibrionales</taxon>
        <taxon>Desulfovibrionaceae</taxon>
        <taxon>Desulfovibrio</taxon>
    </lineage>
</organism>
<protein>
    <submittedName>
        <fullName evidence="1">Uncharacterized protein</fullName>
    </submittedName>
</protein>
<comment type="caution">
    <text evidence="1">The sequence shown here is derived from an EMBL/GenBank/DDBJ whole genome shotgun (WGS) entry which is preliminary data.</text>
</comment>